<evidence type="ECO:0000313" key="3">
    <source>
        <dbReference type="Proteomes" id="UP000824048"/>
    </source>
</evidence>
<gene>
    <name evidence="2" type="ORF">H9811_02955</name>
</gene>
<reference evidence="2" key="1">
    <citation type="journal article" date="2021" name="PeerJ">
        <title>Extensive microbial diversity within the chicken gut microbiome revealed by metagenomics and culture.</title>
        <authorList>
            <person name="Gilroy R."/>
            <person name="Ravi A."/>
            <person name="Getino M."/>
            <person name="Pursley I."/>
            <person name="Horton D.L."/>
            <person name="Alikhan N.F."/>
            <person name="Baker D."/>
            <person name="Gharbi K."/>
            <person name="Hall N."/>
            <person name="Watson M."/>
            <person name="Adriaenssens E.M."/>
            <person name="Foster-Nyarko E."/>
            <person name="Jarju S."/>
            <person name="Secka A."/>
            <person name="Antonio M."/>
            <person name="Oren A."/>
            <person name="Chaudhuri R.R."/>
            <person name="La Ragione R."/>
            <person name="Hildebrand F."/>
            <person name="Pallen M.J."/>
        </authorList>
    </citation>
    <scope>NUCLEOTIDE SEQUENCE</scope>
    <source>
        <strain evidence="2">ChiSxjej1B13-11774</strain>
    </source>
</reference>
<evidence type="ECO:0000256" key="1">
    <source>
        <dbReference type="SAM" id="Phobius"/>
    </source>
</evidence>
<dbReference type="EMBL" id="DXBP01000019">
    <property type="protein sequence ID" value="HIZ41503.1"/>
    <property type="molecule type" value="Genomic_DNA"/>
</dbReference>
<evidence type="ECO:0000313" key="2">
    <source>
        <dbReference type="EMBL" id="HIZ41503.1"/>
    </source>
</evidence>
<feature type="transmembrane region" description="Helical" evidence="1">
    <location>
        <begin position="328"/>
        <end position="347"/>
    </location>
</feature>
<feature type="transmembrane region" description="Helical" evidence="1">
    <location>
        <begin position="269"/>
        <end position="288"/>
    </location>
</feature>
<reference evidence="2" key="2">
    <citation type="submission" date="2021-04" db="EMBL/GenBank/DDBJ databases">
        <authorList>
            <person name="Gilroy R."/>
        </authorList>
    </citation>
    <scope>NUCLEOTIDE SEQUENCE</scope>
    <source>
        <strain evidence="2">ChiSxjej1B13-11774</strain>
    </source>
</reference>
<feature type="transmembrane region" description="Helical" evidence="1">
    <location>
        <begin position="75"/>
        <end position="95"/>
    </location>
</feature>
<feature type="transmembrane region" description="Helical" evidence="1">
    <location>
        <begin position="12"/>
        <end position="30"/>
    </location>
</feature>
<feature type="transmembrane region" description="Helical" evidence="1">
    <location>
        <begin position="359"/>
        <end position="388"/>
    </location>
</feature>
<keyword evidence="1" id="KW-1133">Transmembrane helix</keyword>
<dbReference type="Proteomes" id="UP000824048">
    <property type="component" value="Unassembled WGS sequence"/>
</dbReference>
<accession>A0A9D2EPG7</accession>
<proteinExistence type="predicted"/>
<keyword evidence="1" id="KW-0472">Membrane</keyword>
<name>A0A9D2EPG7_9FIRM</name>
<feature type="transmembrane region" description="Helical" evidence="1">
    <location>
        <begin position="141"/>
        <end position="160"/>
    </location>
</feature>
<keyword evidence="1" id="KW-0812">Transmembrane</keyword>
<organism evidence="2 3">
    <name type="scientific">Candidatus Gemmiger excrementigallinarum</name>
    <dbReference type="NCBI Taxonomy" id="2838609"/>
    <lineage>
        <taxon>Bacteria</taxon>
        <taxon>Bacillati</taxon>
        <taxon>Bacillota</taxon>
        <taxon>Clostridia</taxon>
        <taxon>Eubacteriales</taxon>
        <taxon>Gemmiger</taxon>
    </lineage>
</organism>
<dbReference type="AlphaFoldDB" id="A0A9D2EPG7"/>
<feature type="transmembrane region" description="Helical" evidence="1">
    <location>
        <begin position="172"/>
        <end position="205"/>
    </location>
</feature>
<feature type="transmembrane region" description="Helical" evidence="1">
    <location>
        <begin position="300"/>
        <end position="316"/>
    </location>
</feature>
<sequence length="401" mass="44839">MQTTSKKKIPLLLPLVAFAVYFVVMCWLHYQQLCSTNDSVSDLVQHLEEALNREVYTAAYFLLPPAYALAGKWGVAMLVSAFQVGALAVFAWGLSTAVPQLSTSARWLLSLVVNLAQAAWIPNGGYWYLGTINGTIYHNTTYIMMAPFALLAILCFYRAWEGMHSRLDAKKWLLYTALLTISTAFKANFVFAFAPALLILLIVDLVRTRGTNLKREILMGCSVLPSIALCLLESVVLFGGEGDGLVFIFAADPEQIRNTSFLWGWFNEASRLGMIRSLLFVGAVALLLGRHAWLHFRYRVSFLTFCVAMTEALFIVESGERAGYGNLWWGPFVCYWVFLLESFAAFLREALAWMEGQRANLLGVRLVICGIALLWQVISGVCFLILLLQGSPYNIAIANWF</sequence>
<comment type="caution">
    <text evidence="2">The sequence shown here is derived from an EMBL/GenBank/DDBJ whole genome shotgun (WGS) entry which is preliminary data.</text>
</comment>
<feature type="transmembrane region" description="Helical" evidence="1">
    <location>
        <begin position="107"/>
        <end position="129"/>
    </location>
</feature>
<protein>
    <submittedName>
        <fullName evidence="2">Uncharacterized protein</fullName>
    </submittedName>
</protein>